<evidence type="ECO:0000256" key="5">
    <source>
        <dbReference type="ARBA" id="ARBA00023002"/>
    </source>
</evidence>
<keyword evidence="2" id="KW-0479">Metal-binding</keyword>
<dbReference type="GO" id="GO:0031418">
    <property type="term" value="F:L-ascorbic acid binding"/>
    <property type="evidence" value="ECO:0007669"/>
    <property type="project" value="UniProtKB-KW"/>
</dbReference>
<evidence type="ECO:0000313" key="9">
    <source>
        <dbReference type="Proteomes" id="UP000801492"/>
    </source>
</evidence>
<keyword evidence="5" id="KW-0560">Oxidoreductase</keyword>
<dbReference type="PROSITE" id="PS51471">
    <property type="entry name" value="FE2OG_OXY"/>
    <property type="match status" value="1"/>
</dbReference>
<comment type="caution">
    <text evidence="8">The sequence shown here is derived from an EMBL/GenBank/DDBJ whole genome shotgun (WGS) entry which is preliminary data.</text>
</comment>
<evidence type="ECO:0000256" key="3">
    <source>
        <dbReference type="ARBA" id="ARBA00022896"/>
    </source>
</evidence>
<keyword evidence="9" id="KW-1185">Reference proteome</keyword>
<dbReference type="AlphaFoldDB" id="A0A8K0G6U2"/>
<proteinExistence type="predicted"/>
<dbReference type="PANTHER" id="PTHR10869:SF244">
    <property type="entry name" value="PROLYL 4-HYDROXYLASE SUBUNIT ALPHA-2"/>
    <property type="match status" value="1"/>
</dbReference>
<keyword evidence="6" id="KW-0408">Iron</keyword>
<dbReference type="OrthoDB" id="420380at2759"/>
<gene>
    <name evidence="8" type="ORF">ILUMI_18490</name>
</gene>
<reference evidence="8" key="1">
    <citation type="submission" date="2019-08" db="EMBL/GenBank/DDBJ databases">
        <title>The genome of the North American firefly Photinus pyralis.</title>
        <authorList>
            <consortium name="Photinus pyralis genome working group"/>
            <person name="Fallon T.R."/>
            <person name="Sander Lower S.E."/>
            <person name="Weng J.-K."/>
        </authorList>
    </citation>
    <scope>NUCLEOTIDE SEQUENCE</scope>
    <source>
        <strain evidence="8">TRF0915ILg1</strain>
        <tissue evidence="8">Whole body</tissue>
    </source>
</reference>
<protein>
    <recommendedName>
        <fullName evidence="7">Fe2OG dioxygenase domain-containing protein</fullName>
    </recommendedName>
</protein>
<evidence type="ECO:0000256" key="2">
    <source>
        <dbReference type="ARBA" id="ARBA00022723"/>
    </source>
</evidence>
<evidence type="ECO:0000313" key="8">
    <source>
        <dbReference type="EMBL" id="KAF2887683.1"/>
    </source>
</evidence>
<organism evidence="8 9">
    <name type="scientific">Ignelater luminosus</name>
    <name type="common">Cucubano</name>
    <name type="synonym">Pyrophorus luminosus</name>
    <dbReference type="NCBI Taxonomy" id="2038154"/>
    <lineage>
        <taxon>Eukaryota</taxon>
        <taxon>Metazoa</taxon>
        <taxon>Ecdysozoa</taxon>
        <taxon>Arthropoda</taxon>
        <taxon>Hexapoda</taxon>
        <taxon>Insecta</taxon>
        <taxon>Pterygota</taxon>
        <taxon>Neoptera</taxon>
        <taxon>Endopterygota</taxon>
        <taxon>Coleoptera</taxon>
        <taxon>Polyphaga</taxon>
        <taxon>Elateriformia</taxon>
        <taxon>Elateroidea</taxon>
        <taxon>Elateridae</taxon>
        <taxon>Agrypninae</taxon>
        <taxon>Pyrophorini</taxon>
        <taxon>Ignelater</taxon>
    </lineage>
</organism>
<dbReference type="PANTHER" id="PTHR10869">
    <property type="entry name" value="PROLYL 4-HYDROXYLASE ALPHA SUBUNIT"/>
    <property type="match status" value="1"/>
</dbReference>
<dbReference type="GO" id="GO:0004656">
    <property type="term" value="F:procollagen-proline 4-dioxygenase activity"/>
    <property type="evidence" value="ECO:0007669"/>
    <property type="project" value="TreeGrafter"/>
</dbReference>
<dbReference type="Proteomes" id="UP000801492">
    <property type="component" value="Unassembled WGS sequence"/>
</dbReference>
<sequence>MTGLNMKSAEKLQVVNYGVGGYYRTHHDFQPNTARKSANGSRIATVLIYMSNVEQGGATVFPLLNVTIWPKKGTAAVWYNLDSYGNNNNITLHAACPVLLGSKWAANKWFREAGQEFIKPCPLHKETRSQ</sequence>
<dbReference type="EMBL" id="VTPC01082268">
    <property type="protein sequence ID" value="KAF2887683.1"/>
    <property type="molecule type" value="Genomic_DNA"/>
</dbReference>
<keyword evidence="4" id="KW-0223">Dioxygenase</keyword>
<evidence type="ECO:0000256" key="6">
    <source>
        <dbReference type="ARBA" id="ARBA00023004"/>
    </source>
</evidence>
<evidence type="ECO:0000256" key="4">
    <source>
        <dbReference type="ARBA" id="ARBA00022964"/>
    </source>
</evidence>
<name>A0A8K0G6U2_IGNLU</name>
<dbReference type="InterPro" id="IPR005123">
    <property type="entry name" value="Oxoglu/Fe-dep_dioxygenase_dom"/>
</dbReference>
<comment type="cofactor">
    <cofactor evidence="1">
        <name>L-ascorbate</name>
        <dbReference type="ChEBI" id="CHEBI:38290"/>
    </cofactor>
</comment>
<accession>A0A8K0G6U2</accession>
<dbReference type="GO" id="GO:0005783">
    <property type="term" value="C:endoplasmic reticulum"/>
    <property type="evidence" value="ECO:0007669"/>
    <property type="project" value="TreeGrafter"/>
</dbReference>
<dbReference type="SMART" id="SM00702">
    <property type="entry name" value="P4Hc"/>
    <property type="match status" value="1"/>
</dbReference>
<dbReference type="Pfam" id="PF13640">
    <property type="entry name" value="2OG-FeII_Oxy_3"/>
    <property type="match status" value="1"/>
</dbReference>
<evidence type="ECO:0000259" key="7">
    <source>
        <dbReference type="PROSITE" id="PS51471"/>
    </source>
</evidence>
<dbReference type="InterPro" id="IPR006620">
    <property type="entry name" value="Pro_4_hyd_alph"/>
</dbReference>
<evidence type="ECO:0000256" key="1">
    <source>
        <dbReference type="ARBA" id="ARBA00001961"/>
    </source>
</evidence>
<feature type="domain" description="Fe2OG dioxygenase" evidence="7">
    <location>
        <begin position="8"/>
        <end position="112"/>
    </location>
</feature>
<keyword evidence="3" id="KW-0847">Vitamin C</keyword>
<dbReference type="InterPro" id="IPR045054">
    <property type="entry name" value="P4HA-like"/>
</dbReference>
<dbReference type="GO" id="GO:0005506">
    <property type="term" value="F:iron ion binding"/>
    <property type="evidence" value="ECO:0007669"/>
    <property type="project" value="InterPro"/>
</dbReference>
<dbReference type="InterPro" id="IPR044862">
    <property type="entry name" value="Pro_4_hyd_alph_FE2OG_OXY"/>
</dbReference>
<dbReference type="Gene3D" id="2.60.120.620">
    <property type="entry name" value="q2cbj1_9rhob like domain"/>
    <property type="match status" value="1"/>
</dbReference>